<dbReference type="EMBL" id="LNYE01000029">
    <property type="protein sequence ID" value="KTD06113.1"/>
    <property type="molecule type" value="Genomic_DNA"/>
</dbReference>
<keyword evidence="4" id="KW-1185">Reference proteome</keyword>
<reference evidence="3 5" key="2">
    <citation type="submission" date="2018-06" db="EMBL/GenBank/DDBJ databases">
        <authorList>
            <consortium name="Pathogen Informatics"/>
            <person name="Doyle S."/>
        </authorList>
    </citation>
    <scope>NUCLEOTIDE SEQUENCE [LARGE SCALE GENOMIC DNA]</scope>
    <source>
        <strain evidence="3 5">NCTC12388</strain>
    </source>
</reference>
<dbReference type="Proteomes" id="UP000054691">
    <property type="component" value="Unassembled WGS sequence"/>
</dbReference>
<name>A0A378J554_9GAMM</name>
<evidence type="ECO:0000313" key="3">
    <source>
        <dbReference type="EMBL" id="STX42872.1"/>
    </source>
</evidence>
<dbReference type="STRING" id="45066.Lgra_2890"/>
<dbReference type="Proteomes" id="UP000254476">
    <property type="component" value="Unassembled WGS sequence"/>
</dbReference>
<accession>A0A378J554</accession>
<organism evidence="3 5">
    <name type="scientific">Legionella gratiana</name>
    <dbReference type="NCBI Taxonomy" id="45066"/>
    <lineage>
        <taxon>Bacteria</taxon>
        <taxon>Pseudomonadati</taxon>
        <taxon>Pseudomonadota</taxon>
        <taxon>Gammaproteobacteria</taxon>
        <taxon>Legionellales</taxon>
        <taxon>Legionellaceae</taxon>
        <taxon>Legionella</taxon>
    </lineage>
</organism>
<evidence type="ECO:0000256" key="1">
    <source>
        <dbReference type="SAM" id="SignalP"/>
    </source>
</evidence>
<feature type="chain" id="PRO_5016953790" description="Secreted protein" evidence="1">
    <location>
        <begin position="21"/>
        <end position="149"/>
    </location>
</feature>
<gene>
    <name evidence="2" type="ORF">Lgra_2890</name>
    <name evidence="3" type="ORF">NCTC12388_00850</name>
</gene>
<feature type="signal peptide" evidence="1">
    <location>
        <begin position="1"/>
        <end position="20"/>
    </location>
</feature>
<evidence type="ECO:0008006" key="6">
    <source>
        <dbReference type="Google" id="ProtNLM"/>
    </source>
</evidence>
<proteinExistence type="predicted"/>
<evidence type="ECO:0000313" key="4">
    <source>
        <dbReference type="Proteomes" id="UP000054691"/>
    </source>
</evidence>
<protein>
    <recommendedName>
        <fullName evidence="6">Secreted protein</fullName>
    </recommendedName>
</protein>
<dbReference type="AlphaFoldDB" id="A0A378J554"/>
<keyword evidence="1" id="KW-0732">Signal</keyword>
<evidence type="ECO:0000313" key="2">
    <source>
        <dbReference type="EMBL" id="KTD06113.1"/>
    </source>
</evidence>
<dbReference type="EMBL" id="UGOB01000001">
    <property type="protein sequence ID" value="STX42872.1"/>
    <property type="molecule type" value="Genomic_DNA"/>
</dbReference>
<sequence length="149" mass="16809">MKLKSLLFAICFGLFGHAVAANQHMHPKANEVDNNKNAASKPSMLPGYCEIEVINESYTDVYVDGFFDDNAYLKPFRVFSFDAPHYISLYYYGACHYGMQLRVASAGSPYFIYDRWTTVGSTVHIVPYLANALNKSENDKNVKVEVTTK</sequence>
<dbReference type="OrthoDB" id="5637477at2"/>
<dbReference type="RefSeq" id="WP_058499983.1">
    <property type="nucleotide sequence ID" value="NZ_CAAAHW010000001.1"/>
</dbReference>
<reference evidence="2 4" key="1">
    <citation type="submission" date="2015-11" db="EMBL/GenBank/DDBJ databases">
        <title>Genomic analysis of 38 Legionella species identifies large and diverse effector repertoires.</title>
        <authorList>
            <person name="Burstein D."/>
            <person name="Amaro F."/>
            <person name="Zusman T."/>
            <person name="Lifshitz Z."/>
            <person name="Cohen O."/>
            <person name="Gilbert J.A."/>
            <person name="Pupko T."/>
            <person name="Shuman H.A."/>
            <person name="Segal G."/>
        </authorList>
    </citation>
    <scope>NUCLEOTIDE SEQUENCE [LARGE SCALE GENOMIC DNA]</scope>
    <source>
        <strain evidence="2 4">Lyon 8420412</strain>
    </source>
</reference>
<evidence type="ECO:0000313" key="5">
    <source>
        <dbReference type="Proteomes" id="UP000254476"/>
    </source>
</evidence>